<comment type="caution">
    <text evidence="11">The sequence shown here is derived from an EMBL/GenBank/DDBJ whole genome shotgun (WGS) entry which is preliminary data.</text>
</comment>
<dbReference type="PANTHER" id="PTHR42755">
    <property type="entry name" value="3-DEOXY-MANNO-OCTULOSONATE CYTIDYLYLTRANSFERASE"/>
    <property type="match status" value="1"/>
</dbReference>
<dbReference type="RefSeq" id="WP_121167207.1">
    <property type="nucleotide sequence ID" value="NZ_RAPE01000003.1"/>
</dbReference>
<evidence type="ECO:0000256" key="2">
    <source>
        <dbReference type="ARBA" id="ARBA00004713"/>
    </source>
</evidence>
<evidence type="ECO:0000256" key="1">
    <source>
        <dbReference type="ARBA" id="ARBA00003394"/>
    </source>
</evidence>
<keyword evidence="8" id="KW-0472">Membrane</keyword>
<dbReference type="Pfam" id="PF04413">
    <property type="entry name" value="Glycos_transf_N"/>
    <property type="match status" value="1"/>
</dbReference>
<evidence type="ECO:0000256" key="7">
    <source>
        <dbReference type="ARBA" id="ARBA00049183"/>
    </source>
</evidence>
<dbReference type="Proteomes" id="UP000281128">
    <property type="component" value="Unassembled WGS sequence"/>
</dbReference>
<dbReference type="GO" id="GO:0009244">
    <property type="term" value="P:lipopolysaccharide core region biosynthetic process"/>
    <property type="evidence" value="ECO:0007669"/>
    <property type="project" value="UniProtKB-UniRule"/>
</dbReference>
<evidence type="ECO:0000256" key="3">
    <source>
        <dbReference type="ARBA" id="ARBA00012621"/>
    </source>
</evidence>
<name>A0A3A8B8L7_9RHOB</name>
<dbReference type="InterPro" id="IPR007507">
    <property type="entry name" value="Glycos_transf_N"/>
</dbReference>
<keyword evidence="8" id="KW-1003">Cell membrane</keyword>
<dbReference type="PANTHER" id="PTHR42755:SF1">
    <property type="entry name" value="3-DEOXY-D-MANNO-OCTULOSONIC ACID TRANSFERASE, MITOCHONDRIAL-RELATED"/>
    <property type="match status" value="1"/>
</dbReference>
<feature type="region of interest" description="Disordered" evidence="9">
    <location>
        <begin position="1"/>
        <end position="25"/>
    </location>
</feature>
<evidence type="ECO:0000256" key="8">
    <source>
        <dbReference type="RuleBase" id="RU365103"/>
    </source>
</evidence>
<dbReference type="EMBL" id="RAPE01000003">
    <property type="protein sequence ID" value="RKF13896.1"/>
    <property type="molecule type" value="Genomic_DNA"/>
</dbReference>
<evidence type="ECO:0000256" key="6">
    <source>
        <dbReference type="ARBA" id="ARBA00031445"/>
    </source>
</evidence>
<evidence type="ECO:0000313" key="12">
    <source>
        <dbReference type="Proteomes" id="UP000281128"/>
    </source>
</evidence>
<evidence type="ECO:0000256" key="5">
    <source>
        <dbReference type="ARBA" id="ARBA00022679"/>
    </source>
</evidence>
<dbReference type="InterPro" id="IPR038107">
    <property type="entry name" value="Glycos_transf_N_sf"/>
</dbReference>
<sequence length="397" mass="42467">MSRAPGGGQSGPDPARDAPRPDGALVWGHATQPDHVDAMAQLAGRLRAQRPGVTLLLTATPEAPLPETPRAGVIHAALPADRAPAVEAFLAHWRPDLCLWAGGDLRPVLIAGADRRGVPLYLIDADEGALGRSGWRWLPDAQRSALGRFMAIHARSDAAARHVRRMGVPERDVTVSGVFREGAVALPHDEGLRAEMAEGLRGRPVWLAAMVQPDEIGLVLDAHRAVSRLAHRLFLVLVPDDVADAPDFIAALDAGGWRYTVWSGGAMPEETTQVLLADTRGEMGLWYRLATITLMASSFGAGRQGRDPNEPAAHGSAIMYGPNVRRYLDSYRRYAEAGGARIVRDSETLAAALGQLIAPDRSALMAHAAWDVATTGARVTDQIVDLVQDTLDLLEAG</sequence>
<evidence type="ECO:0000256" key="9">
    <source>
        <dbReference type="SAM" id="MobiDB-lite"/>
    </source>
</evidence>
<comment type="subcellular location">
    <subcellularLocation>
        <location evidence="8">Cell membrane</location>
    </subcellularLocation>
</comment>
<dbReference type="Gene3D" id="3.40.50.2000">
    <property type="entry name" value="Glycogen Phosphorylase B"/>
    <property type="match status" value="1"/>
</dbReference>
<dbReference type="InterPro" id="IPR039901">
    <property type="entry name" value="Kdotransferase"/>
</dbReference>
<comment type="similarity">
    <text evidence="8">Belongs to the glycosyltransferase group 1 family.</text>
</comment>
<protein>
    <recommendedName>
        <fullName evidence="4 8">3-deoxy-D-manno-octulosonic acid transferase</fullName>
        <shortName evidence="8">Kdo transferase</shortName>
        <ecNumber evidence="3 8">2.4.99.12</ecNumber>
    </recommendedName>
    <alternativeName>
        <fullName evidence="6 8">Lipid IV(A) 3-deoxy-D-manno-octulosonic acid transferase</fullName>
    </alternativeName>
</protein>
<dbReference type="EC" id="2.4.99.12" evidence="3 8"/>
<dbReference type="UniPathway" id="UPA00958"/>
<dbReference type="GO" id="GO:0043842">
    <property type="term" value="F:Kdo transferase activity"/>
    <property type="evidence" value="ECO:0007669"/>
    <property type="project" value="UniProtKB-EC"/>
</dbReference>
<comment type="catalytic activity">
    <reaction evidence="7 8">
        <text>lipid IVA (E. coli) + CMP-3-deoxy-beta-D-manno-octulosonate = alpha-Kdo-(2-&gt;6)-lipid IVA (E. coli) + CMP + H(+)</text>
        <dbReference type="Rhea" id="RHEA:28066"/>
        <dbReference type="ChEBI" id="CHEBI:15378"/>
        <dbReference type="ChEBI" id="CHEBI:58603"/>
        <dbReference type="ChEBI" id="CHEBI:60364"/>
        <dbReference type="ChEBI" id="CHEBI:60377"/>
        <dbReference type="ChEBI" id="CHEBI:85987"/>
        <dbReference type="EC" id="2.4.99.12"/>
    </reaction>
</comment>
<dbReference type="SUPFAM" id="SSF53756">
    <property type="entry name" value="UDP-Glycosyltransferase/glycogen phosphorylase"/>
    <property type="match status" value="1"/>
</dbReference>
<evidence type="ECO:0000313" key="11">
    <source>
        <dbReference type="EMBL" id="RKF13896.1"/>
    </source>
</evidence>
<keyword evidence="12" id="KW-1185">Reference proteome</keyword>
<comment type="function">
    <text evidence="1 8">Involved in lipopolysaccharide (LPS) biosynthesis. Catalyzes the transfer of 3-deoxy-D-manno-octulosonate (Kdo) residue(s) from CMP-Kdo to lipid IV(A), the tetraacyldisaccharide-1,4'-bisphosphate precursor of lipid A.</text>
</comment>
<feature type="compositionally biased region" description="Gly residues" evidence="9">
    <location>
        <begin position="1"/>
        <end position="10"/>
    </location>
</feature>
<evidence type="ECO:0000256" key="4">
    <source>
        <dbReference type="ARBA" id="ARBA00019077"/>
    </source>
</evidence>
<dbReference type="Gene3D" id="3.40.50.11720">
    <property type="entry name" value="3-Deoxy-D-manno-octulosonic-acid transferase, N-terminal domain"/>
    <property type="match status" value="1"/>
</dbReference>
<keyword evidence="5 8" id="KW-0808">Transferase</keyword>
<organism evidence="11 12">
    <name type="scientific">Roseovarius spongiae</name>
    <dbReference type="NCBI Taxonomy" id="2320272"/>
    <lineage>
        <taxon>Bacteria</taxon>
        <taxon>Pseudomonadati</taxon>
        <taxon>Pseudomonadota</taxon>
        <taxon>Alphaproteobacteria</taxon>
        <taxon>Rhodobacterales</taxon>
        <taxon>Roseobacteraceae</taxon>
        <taxon>Roseovarius</taxon>
    </lineage>
</organism>
<comment type="pathway">
    <text evidence="2 8">Bacterial outer membrane biogenesis; LPS core biosynthesis.</text>
</comment>
<keyword evidence="8" id="KW-0448">Lipopolysaccharide biosynthesis</keyword>
<dbReference type="GO" id="GO:0009245">
    <property type="term" value="P:lipid A biosynthetic process"/>
    <property type="evidence" value="ECO:0007669"/>
    <property type="project" value="TreeGrafter"/>
</dbReference>
<dbReference type="AlphaFoldDB" id="A0A3A8B8L7"/>
<proteinExistence type="inferred from homology"/>
<dbReference type="OrthoDB" id="9789797at2"/>
<feature type="domain" description="3-deoxy-D-manno-octulosonic-acid transferase N-terminal" evidence="10">
    <location>
        <begin position="22"/>
        <end position="177"/>
    </location>
</feature>
<gene>
    <name evidence="11" type="ORF">D6850_11940</name>
</gene>
<reference evidence="11 12" key="1">
    <citation type="submission" date="2018-09" db="EMBL/GenBank/DDBJ databases">
        <title>Roseovarius spongiae sp. nov., isolated from a marine sponge.</title>
        <authorList>
            <person name="Zhuang L."/>
            <person name="Luo L."/>
        </authorList>
    </citation>
    <scope>NUCLEOTIDE SEQUENCE [LARGE SCALE GENOMIC DNA]</scope>
    <source>
        <strain evidence="11 12">HN-E21</strain>
    </source>
</reference>
<accession>A0A3A8B8L7</accession>
<dbReference type="GO" id="GO:0005886">
    <property type="term" value="C:plasma membrane"/>
    <property type="evidence" value="ECO:0007669"/>
    <property type="project" value="UniProtKB-SubCell"/>
</dbReference>
<evidence type="ECO:0000259" key="10">
    <source>
        <dbReference type="Pfam" id="PF04413"/>
    </source>
</evidence>